<protein>
    <submittedName>
        <fullName evidence="4">Low-density lipoprotein receptor-related protein</fullName>
    </submittedName>
</protein>
<dbReference type="PROSITE" id="PS01209">
    <property type="entry name" value="LDLRA_1"/>
    <property type="match status" value="1"/>
</dbReference>
<dbReference type="CDD" id="cd00112">
    <property type="entry name" value="LDLa"/>
    <property type="match status" value="1"/>
</dbReference>
<keyword evidence="4" id="KW-0675">Receptor</keyword>
<accession>A0AAV4E873</accession>
<keyword evidence="3" id="KW-0732">Signal</keyword>
<sequence>MVSFKFCFLALLVFVALAEAKKGSKKSGVLLKREASKYRRQVVPCGANEFQCKDGRCIQMDWLCDTEDDCGDGSDEVGCRVNSRLATLFSELLNNCEDIDVKIYVHINPFVTALFLESLYNNEEN</sequence>
<dbReference type="EMBL" id="BMAT01003548">
    <property type="protein sequence ID" value="GFR57428.1"/>
    <property type="molecule type" value="Genomic_DNA"/>
</dbReference>
<feature type="chain" id="PRO_5043495315" evidence="3">
    <location>
        <begin position="21"/>
        <end position="125"/>
    </location>
</feature>
<evidence type="ECO:0000256" key="1">
    <source>
        <dbReference type="ARBA" id="ARBA00023157"/>
    </source>
</evidence>
<keyword evidence="5" id="KW-1185">Reference proteome</keyword>
<evidence type="ECO:0000313" key="5">
    <source>
        <dbReference type="Proteomes" id="UP000762676"/>
    </source>
</evidence>
<comment type="caution">
    <text evidence="4">The sequence shown here is derived from an EMBL/GenBank/DDBJ whole genome shotgun (WGS) entry which is preliminary data.</text>
</comment>
<keyword evidence="1 2" id="KW-1015">Disulfide bond</keyword>
<dbReference type="InterPro" id="IPR036055">
    <property type="entry name" value="LDL_receptor-like_sf"/>
</dbReference>
<evidence type="ECO:0000256" key="3">
    <source>
        <dbReference type="SAM" id="SignalP"/>
    </source>
</evidence>
<feature type="disulfide bond" evidence="2">
    <location>
        <begin position="64"/>
        <end position="79"/>
    </location>
</feature>
<evidence type="ECO:0000256" key="2">
    <source>
        <dbReference type="PROSITE-ProRule" id="PRU00124"/>
    </source>
</evidence>
<name>A0AAV4E873_9GAST</name>
<dbReference type="Pfam" id="PF00057">
    <property type="entry name" value="Ldl_recept_a"/>
    <property type="match status" value="1"/>
</dbReference>
<dbReference type="PROSITE" id="PS50068">
    <property type="entry name" value="LDLRA_2"/>
    <property type="match status" value="1"/>
</dbReference>
<dbReference type="InterPro" id="IPR002172">
    <property type="entry name" value="LDrepeatLR_classA_rpt"/>
</dbReference>
<dbReference type="Gene3D" id="4.10.400.10">
    <property type="entry name" value="Low-density Lipoprotein Receptor"/>
    <property type="match status" value="1"/>
</dbReference>
<dbReference type="InterPro" id="IPR042333">
    <property type="entry name" value="LRAD2/Mig-13-like"/>
</dbReference>
<dbReference type="InterPro" id="IPR023415">
    <property type="entry name" value="LDLR_class-A_CS"/>
</dbReference>
<dbReference type="SMART" id="SM00192">
    <property type="entry name" value="LDLa"/>
    <property type="match status" value="1"/>
</dbReference>
<feature type="disulfide bond" evidence="2">
    <location>
        <begin position="52"/>
        <end position="70"/>
    </location>
</feature>
<reference evidence="4 5" key="1">
    <citation type="journal article" date="2021" name="Elife">
        <title>Chloroplast acquisition without the gene transfer in kleptoplastic sea slugs, Plakobranchus ocellatus.</title>
        <authorList>
            <person name="Maeda T."/>
            <person name="Takahashi S."/>
            <person name="Yoshida T."/>
            <person name="Shimamura S."/>
            <person name="Takaki Y."/>
            <person name="Nagai Y."/>
            <person name="Toyoda A."/>
            <person name="Suzuki Y."/>
            <person name="Arimoto A."/>
            <person name="Ishii H."/>
            <person name="Satoh N."/>
            <person name="Nishiyama T."/>
            <person name="Hasebe M."/>
            <person name="Maruyama T."/>
            <person name="Minagawa J."/>
            <person name="Obokata J."/>
            <person name="Shigenobu S."/>
        </authorList>
    </citation>
    <scope>NUCLEOTIDE SEQUENCE [LARGE SCALE GENOMIC DNA]</scope>
</reference>
<dbReference type="Proteomes" id="UP000762676">
    <property type="component" value="Unassembled WGS sequence"/>
</dbReference>
<feature type="disulfide bond" evidence="2">
    <location>
        <begin position="45"/>
        <end position="57"/>
    </location>
</feature>
<keyword evidence="4" id="KW-0449">Lipoprotein</keyword>
<evidence type="ECO:0000313" key="4">
    <source>
        <dbReference type="EMBL" id="GFR57428.1"/>
    </source>
</evidence>
<dbReference type="SUPFAM" id="SSF57424">
    <property type="entry name" value="LDL receptor-like module"/>
    <property type="match status" value="1"/>
</dbReference>
<dbReference type="PANTHER" id="PTHR24652:SF69">
    <property type="entry name" value="CUB DOMAIN-CONTAINING PROTEIN"/>
    <property type="match status" value="1"/>
</dbReference>
<gene>
    <name evidence="4" type="ORF">ElyMa_001743400</name>
</gene>
<dbReference type="PANTHER" id="PTHR24652">
    <property type="entry name" value="LOW-DENSITY LIPOPROTEIN RECEPTOR CLASS A DOMAIN-CONTAINING PROTEIN 2"/>
    <property type="match status" value="1"/>
</dbReference>
<proteinExistence type="predicted"/>
<dbReference type="FunFam" id="4.10.400.10:FF:000004">
    <property type="entry name" value="Low-density lipoprotein receptor-related protein 1"/>
    <property type="match status" value="1"/>
</dbReference>
<dbReference type="AlphaFoldDB" id="A0AAV4E873"/>
<feature type="signal peptide" evidence="3">
    <location>
        <begin position="1"/>
        <end position="20"/>
    </location>
</feature>
<organism evidence="4 5">
    <name type="scientific">Elysia marginata</name>
    <dbReference type="NCBI Taxonomy" id="1093978"/>
    <lineage>
        <taxon>Eukaryota</taxon>
        <taxon>Metazoa</taxon>
        <taxon>Spiralia</taxon>
        <taxon>Lophotrochozoa</taxon>
        <taxon>Mollusca</taxon>
        <taxon>Gastropoda</taxon>
        <taxon>Heterobranchia</taxon>
        <taxon>Euthyneura</taxon>
        <taxon>Panpulmonata</taxon>
        <taxon>Sacoglossa</taxon>
        <taxon>Placobranchoidea</taxon>
        <taxon>Plakobranchidae</taxon>
        <taxon>Elysia</taxon>
    </lineage>
</organism>